<dbReference type="AlphaFoldDB" id="A0AAV2TU97"/>
<dbReference type="Gene3D" id="1.10.510.10">
    <property type="entry name" value="Transferase(Phosphotransferase) domain 1"/>
    <property type="match status" value="1"/>
</dbReference>
<evidence type="ECO:0000256" key="12">
    <source>
        <dbReference type="PROSITE-ProRule" id="PRU00192"/>
    </source>
</evidence>
<protein>
    <recommendedName>
        <fullName evidence="14">Tyrosine-protein kinase</fullName>
        <ecNumber evidence="14">2.7.10.2</ecNumber>
    </recommendedName>
</protein>
<keyword evidence="5 13" id="KW-0547">Nucleotide-binding</keyword>
<evidence type="ECO:0000256" key="7">
    <source>
        <dbReference type="ARBA" id="ARBA00022840"/>
    </source>
</evidence>
<dbReference type="SMART" id="SM00252">
    <property type="entry name" value="SH2"/>
    <property type="match status" value="1"/>
</dbReference>
<dbReference type="Pfam" id="PF07714">
    <property type="entry name" value="PK_Tyr_Ser-Thr"/>
    <property type="match status" value="1"/>
</dbReference>
<evidence type="ECO:0000256" key="11">
    <source>
        <dbReference type="PROSITE-ProRule" id="PRU00191"/>
    </source>
</evidence>
<reference evidence="19" key="1">
    <citation type="submission" date="2024-06" db="EMBL/GenBank/DDBJ databases">
        <authorList>
            <person name="Liu X."/>
            <person name="Lenzi L."/>
            <person name="Haldenby T S."/>
            <person name="Uol C."/>
        </authorList>
    </citation>
    <scope>NUCLEOTIDE SEQUENCE</scope>
</reference>
<dbReference type="Pfam" id="PF00018">
    <property type="entry name" value="SH3_1"/>
    <property type="match status" value="1"/>
</dbReference>
<dbReference type="Pfam" id="PF00017">
    <property type="entry name" value="SH2"/>
    <property type="match status" value="1"/>
</dbReference>
<keyword evidence="2" id="KW-0597">Phosphoprotein</keyword>
<dbReference type="GO" id="GO:0004715">
    <property type="term" value="F:non-membrane spanning protein tyrosine kinase activity"/>
    <property type="evidence" value="ECO:0007669"/>
    <property type="project" value="UniProtKB-EC"/>
</dbReference>
<feature type="region of interest" description="Disordered" evidence="15">
    <location>
        <begin position="1"/>
        <end position="71"/>
    </location>
</feature>
<gene>
    <name evidence="19" type="ORF">CDAUBV1_LOCUS16005</name>
</gene>
<keyword evidence="4" id="KW-0519">Myristate</keyword>
<dbReference type="FunFam" id="1.10.510.10:FF:000399">
    <property type="entry name" value="Tyrosine-protein kinase"/>
    <property type="match status" value="1"/>
</dbReference>
<keyword evidence="11" id="KW-0727">SH2 domain</keyword>
<feature type="domain" description="SH3" evidence="17">
    <location>
        <begin position="334"/>
        <end position="395"/>
    </location>
</feature>
<comment type="caution">
    <text evidence="19">The sequence shown here is derived from an EMBL/GenBank/DDBJ whole genome shotgun (WGS) entry which is preliminary data.</text>
</comment>
<dbReference type="FunFam" id="3.30.200.20:FF:000036">
    <property type="entry name" value="Tyrosine-protein kinase"/>
    <property type="match status" value="1"/>
</dbReference>
<dbReference type="SUPFAM" id="SSF50044">
    <property type="entry name" value="SH3-domain"/>
    <property type="match status" value="1"/>
</dbReference>
<keyword evidence="3 14" id="KW-0808">Transferase</keyword>
<dbReference type="CDD" id="cd09933">
    <property type="entry name" value="SH2_Src_family"/>
    <property type="match status" value="1"/>
</dbReference>
<dbReference type="InterPro" id="IPR020635">
    <property type="entry name" value="Tyr_kinase_cat_dom"/>
</dbReference>
<dbReference type="InterPro" id="IPR050198">
    <property type="entry name" value="Non-receptor_tyrosine_kinases"/>
</dbReference>
<evidence type="ECO:0000259" key="16">
    <source>
        <dbReference type="PROSITE" id="PS50001"/>
    </source>
</evidence>
<feature type="compositionally biased region" description="Low complexity" evidence="15">
    <location>
        <begin position="301"/>
        <end position="313"/>
    </location>
</feature>
<feature type="compositionally biased region" description="Polar residues" evidence="15">
    <location>
        <begin position="31"/>
        <end position="42"/>
    </location>
</feature>
<dbReference type="PANTHER" id="PTHR24418">
    <property type="entry name" value="TYROSINE-PROTEIN KINASE"/>
    <property type="match status" value="1"/>
</dbReference>
<evidence type="ECO:0000256" key="15">
    <source>
        <dbReference type="SAM" id="MobiDB-lite"/>
    </source>
</evidence>
<dbReference type="SUPFAM" id="SSF55550">
    <property type="entry name" value="SH2 domain"/>
    <property type="match status" value="1"/>
</dbReference>
<evidence type="ECO:0000256" key="8">
    <source>
        <dbReference type="ARBA" id="ARBA00023137"/>
    </source>
</evidence>
<dbReference type="InterPro" id="IPR011009">
    <property type="entry name" value="Kinase-like_dom_sf"/>
</dbReference>
<evidence type="ECO:0000256" key="3">
    <source>
        <dbReference type="ARBA" id="ARBA00022679"/>
    </source>
</evidence>
<feature type="compositionally biased region" description="Basic and acidic residues" evidence="15">
    <location>
        <begin position="9"/>
        <end position="19"/>
    </location>
</feature>
<dbReference type="Gene3D" id="3.30.200.20">
    <property type="entry name" value="Phosphorylase Kinase, domain 1"/>
    <property type="match status" value="1"/>
</dbReference>
<keyword evidence="7 13" id="KW-0067">ATP-binding</keyword>
<dbReference type="InterPro" id="IPR000980">
    <property type="entry name" value="SH2"/>
</dbReference>
<dbReference type="Gene3D" id="2.30.30.40">
    <property type="entry name" value="SH3 Domains"/>
    <property type="match status" value="1"/>
</dbReference>
<dbReference type="InterPro" id="IPR001245">
    <property type="entry name" value="Ser-Thr/Tyr_kinase_cat_dom"/>
</dbReference>
<evidence type="ECO:0000313" key="20">
    <source>
        <dbReference type="Proteomes" id="UP001497525"/>
    </source>
</evidence>
<evidence type="ECO:0000256" key="5">
    <source>
        <dbReference type="ARBA" id="ARBA00022741"/>
    </source>
</evidence>
<keyword evidence="9" id="KW-0449">Lipoprotein</keyword>
<name>A0AAV2TU97_CALDB</name>
<keyword evidence="8 14" id="KW-0829">Tyrosine-protein kinase</keyword>
<evidence type="ECO:0000256" key="1">
    <source>
        <dbReference type="ARBA" id="ARBA00022443"/>
    </source>
</evidence>
<dbReference type="Proteomes" id="UP001497525">
    <property type="component" value="Unassembled WGS sequence"/>
</dbReference>
<evidence type="ECO:0000256" key="6">
    <source>
        <dbReference type="ARBA" id="ARBA00022777"/>
    </source>
</evidence>
<proteinExistence type="inferred from homology"/>
<sequence length="837" mass="93385">MGNCAQGQKRPENGKEQAPKSHFSAADGSCTPESYSKNSCNDPTRKPAVLKAEDRRVANSSDDSNGICPDPHSFNIQRDEFEEYRSHTCTSPTHALAYVSASSPRRVFDGRDSLRGCPNLQDGMPFYGGETNQVNLRPGSSLSAGNAGCHFASPSYPTTMYHRERSGISPADLSSSAISPKLHDSTAQRYLSAQSSTMKPGYTGGYPSFVHPNYSFSAGNSIAHGIARGSLESPLTIDYGSQRSDGLNRSSLIIDPEHTPQKLRTVSTTPTMLLTGSSAGQRSSVGGLSGRYLVHQPYFLSSKPSPSRSSLGSTGPNSGKLSRNKGVVDTFDHQEEKFLVAIFDYETQAAEEISVRKGDKLRVLDNSDPEWWLVEHTQSGLVGYVPTSYLAMADSVEAEDWYFRSISRKDSERLLLLKGNIRGTFLIRESETTNGALSLSVRDIETQRGDTVKHYKIRKLDNGDVYITTKQILPDLKALVLHYSKNADGLCCCLTRPCPRPPPVPNDLSRLTRDQWEIPRSSLELIERLGAGQFGEVWRGKWNDSTEVAIKTLKPGTMSREDFLKEARIMKRLHHPRLVRLYAVVTAEPIYIVTELMPLGSLLHYLRDGAGQDLELRPLVDMMAQIASGMAYLEKERYVHRDLAARNILVGDNNTVKIADFGLARIIDSGSETYTAKQGAQIPIKWTAPEAALMGRFTVKSDVWSFGIVIYEIITHGKVPYPSMNNTETLQQVESGYRMPRPPNCPPTIYEMVLSMWDVVPERRPTFEFLCGYFEDYFANAERSYRPPDETHTPKTQNRLPDPHETNARWIQDENQIRLQKWENWRNSTHIPSAAAV</sequence>
<organism evidence="19 20">
    <name type="scientific">Calicophoron daubneyi</name>
    <name type="common">Rumen fluke</name>
    <name type="synonym">Paramphistomum daubneyi</name>
    <dbReference type="NCBI Taxonomy" id="300641"/>
    <lineage>
        <taxon>Eukaryota</taxon>
        <taxon>Metazoa</taxon>
        <taxon>Spiralia</taxon>
        <taxon>Lophotrochozoa</taxon>
        <taxon>Platyhelminthes</taxon>
        <taxon>Trematoda</taxon>
        <taxon>Digenea</taxon>
        <taxon>Plagiorchiida</taxon>
        <taxon>Pronocephalata</taxon>
        <taxon>Paramphistomoidea</taxon>
        <taxon>Paramphistomidae</taxon>
        <taxon>Calicophoron</taxon>
    </lineage>
</organism>
<dbReference type="GO" id="GO:0005524">
    <property type="term" value="F:ATP binding"/>
    <property type="evidence" value="ECO:0007669"/>
    <property type="project" value="UniProtKB-UniRule"/>
</dbReference>
<dbReference type="PROSITE" id="PS00107">
    <property type="entry name" value="PROTEIN_KINASE_ATP"/>
    <property type="match status" value="1"/>
</dbReference>
<dbReference type="PRINTS" id="PR00109">
    <property type="entry name" value="TYRKINASE"/>
</dbReference>
<dbReference type="InterPro" id="IPR036860">
    <property type="entry name" value="SH2_dom_sf"/>
</dbReference>
<dbReference type="PROSITE" id="PS50001">
    <property type="entry name" value="SH2"/>
    <property type="match status" value="1"/>
</dbReference>
<keyword evidence="6 14" id="KW-0418">Kinase</keyword>
<dbReference type="InterPro" id="IPR017441">
    <property type="entry name" value="Protein_kinase_ATP_BS"/>
</dbReference>
<dbReference type="SMART" id="SM00326">
    <property type="entry name" value="SH3"/>
    <property type="match status" value="1"/>
</dbReference>
<evidence type="ECO:0000256" key="14">
    <source>
        <dbReference type="RuleBase" id="RU362096"/>
    </source>
</evidence>
<evidence type="ECO:0000256" key="2">
    <source>
        <dbReference type="ARBA" id="ARBA00022553"/>
    </source>
</evidence>
<feature type="domain" description="SH2" evidence="16">
    <location>
        <begin position="401"/>
        <end position="498"/>
    </location>
</feature>
<evidence type="ECO:0000259" key="18">
    <source>
        <dbReference type="PROSITE" id="PS50011"/>
    </source>
</evidence>
<dbReference type="CDD" id="cd11845">
    <property type="entry name" value="SH3_Src_like"/>
    <property type="match status" value="1"/>
</dbReference>
<dbReference type="SUPFAM" id="SSF56112">
    <property type="entry name" value="Protein kinase-like (PK-like)"/>
    <property type="match status" value="1"/>
</dbReference>
<accession>A0AAV2TU97</accession>
<evidence type="ECO:0000259" key="17">
    <source>
        <dbReference type="PROSITE" id="PS50002"/>
    </source>
</evidence>
<dbReference type="InterPro" id="IPR000719">
    <property type="entry name" value="Prot_kinase_dom"/>
</dbReference>
<feature type="domain" description="Protein kinase" evidence="18">
    <location>
        <begin position="523"/>
        <end position="778"/>
    </location>
</feature>
<evidence type="ECO:0000256" key="13">
    <source>
        <dbReference type="PROSITE-ProRule" id="PRU10141"/>
    </source>
</evidence>
<dbReference type="PROSITE" id="PS50011">
    <property type="entry name" value="PROTEIN_KINASE_DOM"/>
    <property type="match status" value="1"/>
</dbReference>
<dbReference type="PRINTS" id="PR00401">
    <property type="entry name" value="SH2DOMAIN"/>
</dbReference>
<dbReference type="EC" id="2.7.10.2" evidence="14"/>
<evidence type="ECO:0000256" key="10">
    <source>
        <dbReference type="ARBA" id="ARBA00051245"/>
    </source>
</evidence>
<feature type="region of interest" description="Disordered" evidence="15">
    <location>
        <begin position="301"/>
        <end position="325"/>
    </location>
</feature>
<dbReference type="PROSITE" id="PS00109">
    <property type="entry name" value="PROTEIN_KINASE_TYR"/>
    <property type="match status" value="1"/>
</dbReference>
<dbReference type="PRINTS" id="PR00452">
    <property type="entry name" value="SH3DOMAIN"/>
</dbReference>
<comment type="catalytic activity">
    <reaction evidence="10 14">
        <text>L-tyrosyl-[protein] + ATP = O-phospho-L-tyrosyl-[protein] + ADP + H(+)</text>
        <dbReference type="Rhea" id="RHEA:10596"/>
        <dbReference type="Rhea" id="RHEA-COMP:10136"/>
        <dbReference type="Rhea" id="RHEA-COMP:20101"/>
        <dbReference type="ChEBI" id="CHEBI:15378"/>
        <dbReference type="ChEBI" id="CHEBI:30616"/>
        <dbReference type="ChEBI" id="CHEBI:46858"/>
        <dbReference type="ChEBI" id="CHEBI:61978"/>
        <dbReference type="ChEBI" id="CHEBI:456216"/>
        <dbReference type="EC" id="2.7.10.2"/>
    </reaction>
</comment>
<dbReference type="InterPro" id="IPR036028">
    <property type="entry name" value="SH3-like_dom_sf"/>
</dbReference>
<comment type="similarity">
    <text evidence="14">Belongs to the protein kinase superfamily. Tyr protein kinase family.</text>
</comment>
<evidence type="ECO:0000256" key="4">
    <source>
        <dbReference type="ARBA" id="ARBA00022707"/>
    </source>
</evidence>
<feature type="binding site" evidence="13">
    <location>
        <position position="551"/>
    </location>
    <ligand>
        <name>ATP</name>
        <dbReference type="ChEBI" id="CHEBI:30616"/>
    </ligand>
</feature>
<dbReference type="Gene3D" id="3.30.505.10">
    <property type="entry name" value="SH2 domain"/>
    <property type="match status" value="1"/>
</dbReference>
<dbReference type="InterPro" id="IPR001452">
    <property type="entry name" value="SH3_domain"/>
</dbReference>
<feature type="compositionally biased region" description="Basic and acidic residues" evidence="15">
    <location>
        <begin position="784"/>
        <end position="793"/>
    </location>
</feature>
<evidence type="ECO:0000313" key="19">
    <source>
        <dbReference type="EMBL" id="CAL5140710.1"/>
    </source>
</evidence>
<dbReference type="PROSITE" id="PS50002">
    <property type="entry name" value="SH3"/>
    <property type="match status" value="1"/>
</dbReference>
<feature type="region of interest" description="Disordered" evidence="15">
    <location>
        <begin position="784"/>
        <end position="805"/>
    </location>
</feature>
<dbReference type="EMBL" id="CAXLJL010000778">
    <property type="protein sequence ID" value="CAL5140710.1"/>
    <property type="molecule type" value="Genomic_DNA"/>
</dbReference>
<keyword evidence="1 12" id="KW-0728">SH3 domain</keyword>
<dbReference type="InterPro" id="IPR008266">
    <property type="entry name" value="Tyr_kinase_AS"/>
</dbReference>
<dbReference type="FunFam" id="3.30.505.10:FF:000001">
    <property type="entry name" value="Tyrosine-protein kinase"/>
    <property type="match status" value="1"/>
</dbReference>
<dbReference type="SMART" id="SM00219">
    <property type="entry name" value="TyrKc"/>
    <property type="match status" value="1"/>
</dbReference>
<dbReference type="CDD" id="cd05034">
    <property type="entry name" value="PTKc_Src_like"/>
    <property type="match status" value="1"/>
</dbReference>
<evidence type="ECO:0000256" key="9">
    <source>
        <dbReference type="ARBA" id="ARBA00023288"/>
    </source>
</evidence>